<comment type="similarity">
    <text evidence="2 10">Belongs to the CobT family.</text>
</comment>
<protein>
    <recommendedName>
        <fullName evidence="4 10">Nicotinate-nucleotide--dimethylbenzimidazole phosphoribosyltransferase</fullName>
        <shortName evidence="10">NN:DBI PRT</shortName>
        <ecNumber evidence="3 10">2.4.2.21</ecNumber>
    </recommendedName>
    <alternativeName>
        <fullName evidence="8 10">N(1)-alpha-phosphoribosyltransferase</fullName>
    </alternativeName>
</protein>
<keyword evidence="6 10" id="KW-0328">Glycosyltransferase</keyword>
<gene>
    <name evidence="10" type="primary">cobT</name>
    <name evidence="11" type="ORF">SAMN02745887_02945</name>
</gene>
<feature type="active site" description="Proton acceptor" evidence="10">
    <location>
        <position position="318"/>
    </location>
</feature>
<sequence length="352" mass="35586">MQPSPWWQAPTQAPSQDALAAATQRQSQLTKPAGALGELEQIALQLASLQGRECPTLQRPWISIFAADHGIAAAGVSAYPQAVTAQMVANFAHGGAAICVLARQIGAAFEVVDVGVLSSTAALPEVVQAKVAPGTANLLEAPAMTEDQCLAALAVGQAAVARALAHGADIFIGGEMGIGNTSSASALATIFLNTEVVQLVGPGTGLDAAGVIRKASLLSQALQLHAARCHTPLGALTTLGGFEIAALCGAYIAAAQAGLPVLVDGLISSVAALAACRLHAGVRDWLIFGHQSAEPAHVRVLAELDARPLLQLGMRLGEGSGAASAYPLLQLACALHGQMATFASAGVSTRDA</sequence>
<dbReference type="GO" id="GO:0009236">
    <property type="term" value="P:cobalamin biosynthetic process"/>
    <property type="evidence" value="ECO:0007669"/>
    <property type="project" value="UniProtKB-UniRule"/>
</dbReference>
<dbReference type="PANTHER" id="PTHR43463">
    <property type="entry name" value="NICOTINATE-NUCLEOTIDE--DIMETHYLBENZIMIDAZOLE PHOSPHORIBOSYLTRANSFERASE"/>
    <property type="match status" value="1"/>
</dbReference>
<keyword evidence="7 10" id="KW-0808">Transferase</keyword>
<dbReference type="SUPFAM" id="SSF52733">
    <property type="entry name" value="Nicotinate mononucleotide:5,6-dimethylbenzimidazole phosphoribosyltransferase (CobT)"/>
    <property type="match status" value="1"/>
</dbReference>
<dbReference type="InterPro" id="IPR017846">
    <property type="entry name" value="Nict_dMeBzImd_PRibTrfase_bact"/>
</dbReference>
<dbReference type="RefSeq" id="WP_072429439.1">
    <property type="nucleotide sequence ID" value="NZ_FPKR01000012.1"/>
</dbReference>
<dbReference type="OrthoDB" id="9781491at2"/>
<dbReference type="GO" id="GO:0008939">
    <property type="term" value="F:nicotinate-nucleotide-dimethylbenzimidazole phosphoribosyltransferase activity"/>
    <property type="evidence" value="ECO:0007669"/>
    <property type="project" value="UniProtKB-UniRule"/>
</dbReference>
<dbReference type="Pfam" id="PF02277">
    <property type="entry name" value="DBI_PRT"/>
    <property type="match status" value="1"/>
</dbReference>
<dbReference type="AlphaFoldDB" id="A0A1K2HNJ6"/>
<dbReference type="EC" id="2.4.2.21" evidence="3 10"/>
<evidence type="ECO:0000256" key="2">
    <source>
        <dbReference type="ARBA" id="ARBA00007110"/>
    </source>
</evidence>
<evidence type="ECO:0000256" key="3">
    <source>
        <dbReference type="ARBA" id="ARBA00011991"/>
    </source>
</evidence>
<dbReference type="NCBIfam" id="NF000996">
    <property type="entry name" value="PRK00105.1"/>
    <property type="match status" value="1"/>
</dbReference>
<evidence type="ECO:0000256" key="8">
    <source>
        <dbReference type="ARBA" id="ARBA00030686"/>
    </source>
</evidence>
<evidence type="ECO:0000313" key="11">
    <source>
        <dbReference type="EMBL" id="SFZ78372.1"/>
    </source>
</evidence>
<dbReference type="InterPro" id="IPR023195">
    <property type="entry name" value="Nict_dMeBzImd_PRibTrfase_N"/>
</dbReference>
<evidence type="ECO:0000256" key="9">
    <source>
        <dbReference type="ARBA" id="ARBA00047340"/>
    </source>
</evidence>
<dbReference type="FunFam" id="3.40.50.10210:FF:000001">
    <property type="entry name" value="Nicotinate-nucleotide--dimethylbenzimidazole phosphoribosyltransferase"/>
    <property type="match status" value="1"/>
</dbReference>
<evidence type="ECO:0000256" key="5">
    <source>
        <dbReference type="ARBA" id="ARBA00022573"/>
    </source>
</evidence>
<reference evidence="11 12" key="1">
    <citation type="submission" date="2016-11" db="EMBL/GenBank/DDBJ databases">
        <authorList>
            <person name="Jaros S."/>
            <person name="Januszkiewicz K."/>
            <person name="Wedrychowicz H."/>
        </authorList>
    </citation>
    <scope>NUCLEOTIDE SEQUENCE [LARGE SCALE GENOMIC DNA]</scope>
    <source>
        <strain evidence="11 12">DSM 18899</strain>
    </source>
</reference>
<keyword evidence="5 10" id="KW-0169">Cobalamin biosynthesis</keyword>
<keyword evidence="12" id="KW-1185">Reference proteome</keyword>
<dbReference type="InterPro" id="IPR003200">
    <property type="entry name" value="Nict_dMeBzImd_PRibTrfase"/>
</dbReference>
<evidence type="ECO:0000256" key="7">
    <source>
        <dbReference type="ARBA" id="ARBA00022679"/>
    </source>
</evidence>
<dbReference type="NCBIfam" id="TIGR03160">
    <property type="entry name" value="cobT_DBIPRT"/>
    <property type="match status" value="1"/>
</dbReference>
<dbReference type="UniPathway" id="UPA00061">
    <property type="reaction ID" value="UER00516"/>
</dbReference>
<comment type="function">
    <text evidence="10">Catalyzes the synthesis of alpha-ribazole-5'-phosphate from nicotinate mononucleotide (NAMN) and 5,6-dimethylbenzimidazole (DMB).</text>
</comment>
<evidence type="ECO:0000256" key="1">
    <source>
        <dbReference type="ARBA" id="ARBA00005049"/>
    </source>
</evidence>
<evidence type="ECO:0000313" key="12">
    <source>
        <dbReference type="Proteomes" id="UP000186513"/>
    </source>
</evidence>
<organism evidence="11 12">
    <name type="scientific">Chitinimonas taiwanensis DSM 18899</name>
    <dbReference type="NCBI Taxonomy" id="1121279"/>
    <lineage>
        <taxon>Bacteria</taxon>
        <taxon>Pseudomonadati</taxon>
        <taxon>Pseudomonadota</taxon>
        <taxon>Betaproteobacteria</taxon>
        <taxon>Neisseriales</taxon>
        <taxon>Chitinibacteraceae</taxon>
        <taxon>Chitinimonas</taxon>
    </lineage>
</organism>
<comment type="catalytic activity">
    <reaction evidence="9 10">
        <text>5,6-dimethylbenzimidazole + nicotinate beta-D-ribonucleotide = alpha-ribazole 5'-phosphate + nicotinate + H(+)</text>
        <dbReference type="Rhea" id="RHEA:11196"/>
        <dbReference type="ChEBI" id="CHEBI:15378"/>
        <dbReference type="ChEBI" id="CHEBI:15890"/>
        <dbReference type="ChEBI" id="CHEBI:32544"/>
        <dbReference type="ChEBI" id="CHEBI:57502"/>
        <dbReference type="ChEBI" id="CHEBI:57918"/>
        <dbReference type="EC" id="2.4.2.21"/>
    </reaction>
</comment>
<evidence type="ECO:0000256" key="10">
    <source>
        <dbReference type="HAMAP-Rule" id="MF_00230"/>
    </source>
</evidence>
<dbReference type="Gene3D" id="3.40.50.10210">
    <property type="match status" value="1"/>
</dbReference>
<evidence type="ECO:0000256" key="4">
    <source>
        <dbReference type="ARBA" id="ARBA00015486"/>
    </source>
</evidence>
<evidence type="ECO:0000256" key="6">
    <source>
        <dbReference type="ARBA" id="ARBA00022676"/>
    </source>
</evidence>
<accession>A0A1K2HNJ6</accession>
<dbReference type="HAMAP" id="MF_00230">
    <property type="entry name" value="CobT"/>
    <property type="match status" value="1"/>
</dbReference>
<dbReference type="InterPro" id="IPR036087">
    <property type="entry name" value="Nict_dMeBzImd_PRibTrfase_sf"/>
</dbReference>
<dbReference type="STRING" id="1121279.SAMN02745887_02945"/>
<proteinExistence type="inferred from homology"/>
<comment type="pathway">
    <text evidence="1 10">Nucleoside biosynthesis; alpha-ribazole biosynthesis; alpha-ribazole from 5,6-dimethylbenzimidazole: step 1/2.</text>
</comment>
<dbReference type="EMBL" id="FPKR01000012">
    <property type="protein sequence ID" value="SFZ78372.1"/>
    <property type="molecule type" value="Genomic_DNA"/>
</dbReference>
<dbReference type="Gene3D" id="1.10.1610.10">
    <property type="match status" value="1"/>
</dbReference>
<dbReference type="Proteomes" id="UP000186513">
    <property type="component" value="Unassembled WGS sequence"/>
</dbReference>
<name>A0A1K2HNJ6_9NEIS</name>
<dbReference type="PANTHER" id="PTHR43463:SF1">
    <property type="entry name" value="NICOTINATE-NUCLEOTIDE--DIMETHYLBENZIMIDAZOLE PHOSPHORIBOSYLTRANSFERASE"/>
    <property type="match status" value="1"/>
</dbReference>
<dbReference type="CDD" id="cd02439">
    <property type="entry name" value="DMB-PRT_CobT"/>
    <property type="match status" value="1"/>
</dbReference>